<keyword evidence="4 9" id="KW-0812">Transmembrane</keyword>
<evidence type="ECO:0000256" key="4">
    <source>
        <dbReference type="ARBA" id="ARBA00022692"/>
    </source>
</evidence>
<evidence type="ECO:0000313" key="12">
    <source>
        <dbReference type="Proteomes" id="UP000591735"/>
    </source>
</evidence>
<dbReference type="Pfam" id="PF13677">
    <property type="entry name" value="MotB_plug"/>
    <property type="match status" value="1"/>
</dbReference>
<dbReference type="EMBL" id="JACHFE010000001">
    <property type="protein sequence ID" value="MBB5319811.1"/>
    <property type="molecule type" value="Genomic_DNA"/>
</dbReference>
<dbReference type="PANTHER" id="PTHR30329:SF21">
    <property type="entry name" value="LIPOPROTEIN YIAD-RELATED"/>
    <property type="match status" value="1"/>
</dbReference>
<protein>
    <submittedName>
        <fullName evidence="11">Chemotaxis protein MotB</fullName>
    </submittedName>
</protein>
<dbReference type="InterPro" id="IPR025713">
    <property type="entry name" value="MotB-like_N_dom"/>
</dbReference>
<evidence type="ECO:0000256" key="5">
    <source>
        <dbReference type="ARBA" id="ARBA00022989"/>
    </source>
</evidence>
<comment type="similarity">
    <text evidence="2">Belongs to the MotB family.</text>
</comment>
<reference evidence="11 12" key="1">
    <citation type="submission" date="2020-08" db="EMBL/GenBank/DDBJ databases">
        <title>Genomic Encyclopedia of Type Strains, Phase IV (KMG-IV): sequencing the most valuable type-strain genomes for metagenomic binning, comparative biology and taxonomic classification.</title>
        <authorList>
            <person name="Goeker M."/>
        </authorList>
    </citation>
    <scope>NUCLEOTIDE SEQUENCE [LARGE SCALE GENOMIC DNA]</scope>
    <source>
        <strain evidence="11 12">DSM 22359</strain>
    </source>
</reference>
<name>A0A840UAW9_9GAMM</name>
<evidence type="ECO:0000256" key="7">
    <source>
        <dbReference type="PROSITE-ProRule" id="PRU00473"/>
    </source>
</evidence>
<keyword evidence="6 7" id="KW-0472">Membrane</keyword>
<feature type="domain" description="OmpA-like" evidence="10">
    <location>
        <begin position="120"/>
        <end position="240"/>
    </location>
</feature>
<evidence type="ECO:0000256" key="9">
    <source>
        <dbReference type="SAM" id="Phobius"/>
    </source>
</evidence>
<feature type="region of interest" description="Disordered" evidence="8">
    <location>
        <begin position="1"/>
        <end position="21"/>
    </location>
</feature>
<organism evidence="11 12">
    <name type="scientific">Marinobacter oulmenensis</name>
    <dbReference type="NCBI Taxonomy" id="643747"/>
    <lineage>
        <taxon>Bacteria</taxon>
        <taxon>Pseudomonadati</taxon>
        <taxon>Pseudomonadota</taxon>
        <taxon>Gammaproteobacteria</taxon>
        <taxon>Pseudomonadales</taxon>
        <taxon>Marinobacteraceae</taxon>
        <taxon>Marinobacter</taxon>
    </lineage>
</organism>
<evidence type="ECO:0000256" key="6">
    <source>
        <dbReference type="ARBA" id="ARBA00023136"/>
    </source>
</evidence>
<dbReference type="PROSITE" id="PS51123">
    <property type="entry name" value="OMPA_2"/>
    <property type="match status" value="1"/>
</dbReference>
<evidence type="ECO:0000256" key="2">
    <source>
        <dbReference type="ARBA" id="ARBA00008914"/>
    </source>
</evidence>
<feature type="region of interest" description="Disordered" evidence="8">
    <location>
        <begin position="70"/>
        <end position="89"/>
    </location>
</feature>
<accession>A0A840UAW9</accession>
<dbReference type="Pfam" id="PF00691">
    <property type="entry name" value="OmpA"/>
    <property type="match status" value="1"/>
</dbReference>
<evidence type="ECO:0000259" key="10">
    <source>
        <dbReference type="PROSITE" id="PS51123"/>
    </source>
</evidence>
<dbReference type="InterPro" id="IPR050330">
    <property type="entry name" value="Bact_OuterMem_StrucFunc"/>
</dbReference>
<keyword evidence="5 9" id="KW-1133">Transmembrane helix</keyword>
<comment type="subcellular location">
    <subcellularLocation>
        <location evidence="1">Cell membrane</location>
        <topology evidence="1">Single-pass membrane protein</topology>
    </subcellularLocation>
</comment>
<evidence type="ECO:0000256" key="1">
    <source>
        <dbReference type="ARBA" id="ARBA00004162"/>
    </source>
</evidence>
<dbReference type="PANTHER" id="PTHR30329">
    <property type="entry name" value="STATOR ELEMENT OF FLAGELLAR MOTOR COMPLEX"/>
    <property type="match status" value="1"/>
</dbReference>
<gene>
    <name evidence="11" type="ORF">HNR38_000279</name>
</gene>
<dbReference type="InterPro" id="IPR006665">
    <property type="entry name" value="OmpA-like"/>
</dbReference>
<comment type="caution">
    <text evidence="11">The sequence shown here is derived from an EMBL/GenBank/DDBJ whole genome shotgun (WGS) entry which is preliminary data.</text>
</comment>
<dbReference type="GO" id="GO:0005886">
    <property type="term" value="C:plasma membrane"/>
    <property type="evidence" value="ECO:0007669"/>
    <property type="project" value="UniProtKB-SubCell"/>
</dbReference>
<dbReference type="CDD" id="cd07185">
    <property type="entry name" value="OmpA_C-like"/>
    <property type="match status" value="1"/>
</dbReference>
<dbReference type="Gene3D" id="3.30.1330.60">
    <property type="entry name" value="OmpA-like domain"/>
    <property type="match status" value="1"/>
</dbReference>
<dbReference type="Proteomes" id="UP000591735">
    <property type="component" value="Unassembled WGS sequence"/>
</dbReference>
<dbReference type="AlphaFoldDB" id="A0A840UAW9"/>
<dbReference type="RefSeq" id="WP_183699004.1">
    <property type="nucleotide sequence ID" value="NZ_JACHFE010000001.1"/>
</dbReference>
<dbReference type="InterPro" id="IPR036737">
    <property type="entry name" value="OmpA-like_sf"/>
</dbReference>
<evidence type="ECO:0000313" key="11">
    <source>
        <dbReference type="EMBL" id="MBB5319811.1"/>
    </source>
</evidence>
<keyword evidence="3" id="KW-1003">Cell membrane</keyword>
<keyword evidence="12" id="KW-1185">Reference proteome</keyword>
<feature type="transmembrane region" description="Helical" evidence="9">
    <location>
        <begin position="32"/>
        <end position="52"/>
    </location>
</feature>
<proteinExistence type="inferred from homology"/>
<evidence type="ECO:0000256" key="8">
    <source>
        <dbReference type="SAM" id="MobiDB-lite"/>
    </source>
</evidence>
<dbReference type="SUPFAM" id="SSF103088">
    <property type="entry name" value="OmpA-like"/>
    <property type="match status" value="1"/>
</dbReference>
<evidence type="ECO:0000256" key="3">
    <source>
        <dbReference type="ARBA" id="ARBA00022475"/>
    </source>
</evidence>
<sequence>MAELDPAGSPSARRSRGQRIPLVQSTGEDGWLMTYLDVITLLLVMFVVMLALSGGPSDTPGQQLTEQVTMARSQAEPTAEADKETVGQPSLPASVRLAREARAFLQEAGLGDRVQVIETPGGISLRISNDILFASGEAALSNPGMTELEKLVPLLNRNEHHITVAGHTDNVPIRSARFPSNWELSSARAGSVVRLLEASGVPAGRMRATGYADTRPEARNDTSRGRARNRRVEILLEAPSETAANDG</sequence>